<keyword evidence="2" id="KW-1185">Reference proteome</keyword>
<dbReference type="Proteomes" id="UP000014417">
    <property type="component" value="Unassembled WGS sequence"/>
</dbReference>
<sequence>MNRLIDPYDCALFDLDGVVYLGPEPVVGAPEGIGKLRELDKKIGFVTNNSGRLPETVRDQLNGMGVYCELEDVATSGQASQDMLRKDLKPGAKVLVCGAGAFDDKVREAGFEVVKTYADSPEAVICGYNPKMPWELIDEAALAVQNGVPWYASNPDATRPTDRGIVPGAGGVLMLIELCAPGHKPVIAGKPYRPLLDYTIERMGVSAPIFVGDRLDTDIEGAYNVGIDSFMVFTGAHGKRDLIYAAEHQRPTYIGADIRSMSEPARTATVDGHVATCNGTTVRIENGRLVADAMPSDYEGQLDALWAGSQLSWANDVDAEDFLVALDDVH</sequence>
<proteinExistence type="predicted"/>
<dbReference type="Pfam" id="PF13344">
    <property type="entry name" value="Hydrolase_6"/>
    <property type="match status" value="1"/>
</dbReference>
<dbReference type="RefSeq" id="WP_016455652.1">
    <property type="nucleotide sequence ID" value="NZ_KE150269.1"/>
</dbReference>
<dbReference type="InterPro" id="IPR036412">
    <property type="entry name" value="HAD-like_sf"/>
</dbReference>
<dbReference type="PATRIC" id="fig|883161.3.peg.812"/>
<dbReference type="Pfam" id="PF13242">
    <property type="entry name" value="Hydrolase_like"/>
    <property type="match status" value="1"/>
</dbReference>
<dbReference type="HOGENOM" id="CLU_043473_1_0_11"/>
<dbReference type="AlphaFoldDB" id="S2WKV3"/>
<dbReference type="NCBIfam" id="TIGR01460">
    <property type="entry name" value="HAD-SF-IIA"/>
    <property type="match status" value="1"/>
</dbReference>
<dbReference type="SUPFAM" id="SSF56784">
    <property type="entry name" value="HAD-like"/>
    <property type="match status" value="1"/>
</dbReference>
<dbReference type="STRING" id="883161.HMPREF9306_00814"/>
<name>S2WKV3_9ACTN</name>
<reference evidence="1 2" key="1">
    <citation type="submission" date="2013-04" db="EMBL/GenBank/DDBJ databases">
        <title>The Genome Sequence of Propionimicrobium lymphophilum ACS-093-V-SCH5.</title>
        <authorList>
            <consortium name="The Broad Institute Genomics Platform"/>
            <person name="Earl A."/>
            <person name="Ward D."/>
            <person name="Feldgarden M."/>
            <person name="Gevers D."/>
            <person name="Saerens B."/>
            <person name="Vaneechoutte M."/>
            <person name="Walker B."/>
            <person name="Young S."/>
            <person name="Zeng Q."/>
            <person name="Gargeya S."/>
            <person name="Fitzgerald M."/>
            <person name="Haas B."/>
            <person name="Abouelleil A."/>
            <person name="Allen A.W."/>
            <person name="Alvarado L."/>
            <person name="Arachchi H.M."/>
            <person name="Berlin A.M."/>
            <person name="Chapman S.B."/>
            <person name="Gainer-Dewar J."/>
            <person name="Goldberg J."/>
            <person name="Griggs A."/>
            <person name="Gujja S."/>
            <person name="Hansen M."/>
            <person name="Howarth C."/>
            <person name="Imamovic A."/>
            <person name="Ireland A."/>
            <person name="Larimer J."/>
            <person name="McCowan C."/>
            <person name="Murphy C."/>
            <person name="Pearson M."/>
            <person name="Poon T.W."/>
            <person name="Priest M."/>
            <person name="Roberts A."/>
            <person name="Saif S."/>
            <person name="Shea T."/>
            <person name="Sisk P."/>
            <person name="Sykes S."/>
            <person name="Wortman J."/>
            <person name="Nusbaum C."/>
            <person name="Birren B."/>
        </authorList>
    </citation>
    <scope>NUCLEOTIDE SEQUENCE [LARGE SCALE GENOMIC DNA]</scope>
    <source>
        <strain evidence="1 2">ACS-093-V-SCH5</strain>
    </source>
</reference>
<organism evidence="1 2">
    <name type="scientific">Propionimicrobium lymphophilum ACS-093-V-SCH5</name>
    <dbReference type="NCBI Taxonomy" id="883161"/>
    <lineage>
        <taxon>Bacteria</taxon>
        <taxon>Bacillati</taxon>
        <taxon>Actinomycetota</taxon>
        <taxon>Actinomycetes</taxon>
        <taxon>Propionibacteriales</taxon>
        <taxon>Propionibacteriaceae</taxon>
        <taxon>Propionimicrobium</taxon>
    </lineage>
</organism>
<dbReference type="InterPro" id="IPR006357">
    <property type="entry name" value="HAD-SF_hydro_IIA"/>
</dbReference>
<dbReference type="OrthoDB" id="9810449at2"/>
<protein>
    <submittedName>
        <fullName evidence="1">HAD hydrolase, family IIA</fullName>
    </submittedName>
</protein>
<gene>
    <name evidence="1" type="ORF">HMPREF9306_00814</name>
</gene>
<evidence type="ECO:0000313" key="1">
    <source>
        <dbReference type="EMBL" id="EPD33277.1"/>
    </source>
</evidence>
<dbReference type="InterPro" id="IPR023214">
    <property type="entry name" value="HAD_sf"/>
</dbReference>
<dbReference type="Gene3D" id="3.40.50.1000">
    <property type="entry name" value="HAD superfamily/HAD-like"/>
    <property type="match status" value="2"/>
</dbReference>
<dbReference type="EMBL" id="AGZR01000005">
    <property type="protein sequence ID" value="EPD33277.1"/>
    <property type="molecule type" value="Genomic_DNA"/>
</dbReference>
<dbReference type="PANTHER" id="PTHR19288:SF95">
    <property type="entry name" value="D-GLYCEROL 3-PHOSPHATE PHOSPHATASE"/>
    <property type="match status" value="1"/>
</dbReference>
<dbReference type="GO" id="GO:0016791">
    <property type="term" value="F:phosphatase activity"/>
    <property type="evidence" value="ECO:0007669"/>
    <property type="project" value="TreeGrafter"/>
</dbReference>
<dbReference type="GO" id="GO:0005737">
    <property type="term" value="C:cytoplasm"/>
    <property type="evidence" value="ECO:0007669"/>
    <property type="project" value="TreeGrafter"/>
</dbReference>
<dbReference type="PANTHER" id="PTHR19288">
    <property type="entry name" value="4-NITROPHENYLPHOSPHATASE-RELATED"/>
    <property type="match status" value="1"/>
</dbReference>
<accession>S2WKV3</accession>
<keyword evidence="1" id="KW-0378">Hydrolase</keyword>
<evidence type="ECO:0000313" key="2">
    <source>
        <dbReference type="Proteomes" id="UP000014417"/>
    </source>
</evidence>
<comment type="caution">
    <text evidence="1">The sequence shown here is derived from an EMBL/GenBank/DDBJ whole genome shotgun (WGS) entry which is preliminary data.</text>
</comment>